<evidence type="ECO:0000313" key="2">
    <source>
        <dbReference type="EMBL" id="GAH09460.1"/>
    </source>
</evidence>
<keyword evidence="1" id="KW-1133">Transmembrane helix</keyword>
<protein>
    <submittedName>
        <fullName evidence="2">Uncharacterized protein</fullName>
    </submittedName>
</protein>
<organism evidence="2">
    <name type="scientific">marine sediment metagenome</name>
    <dbReference type="NCBI Taxonomy" id="412755"/>
    <lineage>
        <taxon>unclassified sequences</taxon>
        <taxon>metagenomes</taxon>
        <taxon>ecological metagenomes</taxon>
    </lineage>
</organism>
<sequence length="151" mass="16550">MKLKIENKRGYLTRDFVVAGVILMGVIGLMILMVQGLAQNYGREDLIDESFKENYDKLENVTEPVTTLLAEVTSEEGLSFKGVFDVAFGAAFVAISLIFGTITLFSNVFKNVLIDFGIPSAVANILFIVGFVTITATLIFVWLSSISRGKI</sequence>
<keyword evidence="1" id="KW-0472">Membrane</keyword>
<dbReference type="AlphaFoldDB" id="X1DMK5"/>
<feature type="transmembrane region" description="Helical" evidence="1">
    <location>
        <begin position="86"/>
        <end position="109"/>
    </location>
</feature>
<proteinExistence type="predicted"/>
<reference evidence="2" key="1">
    <citation type="journal article" date="2014" name="Front. Microbiol.">
        <title>High frequency of phylogenetically diverse reductive dehalogenase-homologous genes in deep subseafloor sedimentary metagenomes.</title>
        <authorList>
            <person name="Kawai M."/>
            <person name="Futagami T."/>
            <person name="Toyoda A."/>
            <person name="Takaki Y."/>
            <person name="Nishi S."/>
            <person name="Hori S."/>
            <person name="Arai W."/>
            <person name="Tsubouchi T."/>
            <person name="Morono Y."/>
            <person name="Uchiyama I."/>
            <person name="Ito T."/>
            <person name="Fujiyama A."/>
            <person name="Inagaki F."/>
            <person name="Takami H."/>
        </authorList>
    </citation>
    <scope>NUCLEOTIDE SEQUENCE</scope>
    <source>
        <strain evidence="2">Expedition CK06-06</strain>
    </source>
</reference>
<name>X1DMK5_9ZZZZ</name>
<accession>X1DMK5</accession>
<feature type="transmembrane region" description="Helical" evidence="1">
    <location>
        <begin position="12"/>
        <end position="34"/>
    </location>
</feature>
<dbReference type="EMBL" id="BART01032298">
    <property type="protein sequence ID" value="GAH09460.1"/>
    <property type="molecule type" value="Genomic_DNA"/>
</dbReference>
<keyword evidence="1" id="KW-0812">Transmembrane</keyword>
<feature type="transmembrane region" description="Helical" evidence="1">
    <location>
        <begin position="121"/>
        <end position="143"/>
    </location>
</feature>
<comment type="caution">
    <text evidence="2">The sequence shown here is derived from an EMBL/GenBank/DDBJ whole genome shotgun (WGS) entry which is preliminary data.</text>
</comment>
<evidence type="ECO:0000256" key="1">
    <source>
        <dbReference type="SAM" id="Phobius"/>
    </source>
</evidence>
<gene>
    <name evidence="2" type="ORF">S01H4_55863</name>
</gene>